<feature type="transmembrane region" description="Helical" evidence="1">
    <location>
        <begin position="346"/>
        <end position="365"/>
    </location>
</feature>
<proteinExistence type="predicted"/>
<evidence type="ECO:0000313" key="3">
    <source>
        <dbReference type="Proteomes" id="UP001501734"/>
    </source>
</evidence>
<feature type="transmembrane region" description="Helical" evidence="1">
    <location>
        <begin position="450"/>
        <end position="471"/>
    </location>
</feature>
<feature type="transmembrane region" description="Helical" evidence="1">
    <location>
        <begin position="264"/>
        <end position="284"/>
    </location>
</feature>
<feature type="transmembrane region" description="Helical" evidence="1">
    <location>
        <begin position="135"/>
        <end position="156"/>
    </location>
</feature>
<feature type="transmembrane region" description="Helical" evidence="1">
    <location>
        <begin position="492"/>
        <end position="510"/>
    </location>
</feature>
<organism evidence="2 3">
    <name type="scientific">Amphibacillus indicireducens</name>
    <dbReference type="NCBI Taxonomy" id="1076330"/>
    <lineage>
        <taxon>Bacteria</taxon>
        <taxon>Bacillati</taxon>
        <taxon>Bacillota</taxon>
        <taxon>Bacilli</taxon>
        <taxon>Bacillales</taxon>
        <taxon>Bacillaceae</taxon>
        <taxon>Amphibacillus</taxon>
    </lineage>
</organism>
<keyword evidence="3" id="KW-1185">Reference proteome</keyword>
<evidence type="ECO:0008006" key="4">
    <source>
        <dbReference type="Google" id="ProtNLM"/>
    </source>
</evidence>
<keyword evidence="1" id="KW-1133">Transmembrane helix</keyword>
<sequence length="539" mass="61784">MHQSFTLKILDRFSWLFRLCGVEYRTVRLIVGFKLTMDKRRVPTIIGNQARKKDPIITPFLTSLLLYAFLGLLLIPFLLFSDDFYVTLAIVFSLIMFILTTSMIADFSSVLLDVRDKVILDTKPIDDRTIAFAKFVHIVIYMTQLAGALLLIPFIVSSLMHGVLFSLVLFVSLVLVCLLCIVVTALFYMLILKFFDGEKLRNLINYVQIFLSIGLVFVYQLVGRSFGLVGLTFDYTVEWWHLLLPPFWFSAAFEVLLNDGQGGLLILAASLALIVPIISLWIYFKSMPAFEQNLAKLMNASTAKKVKKQTLKRKISGWISRDQEEKAAIDFARVMLSQEREFKLKVYPTLGISIALPLFMIGMMLMDGFGVDSEIDYLYGYFSLLSIPTSVYMLKYSAKANGAYLYQVLPVRDQSVFYRATLKAFIIQLFIPVVVILMLIYLYFIGPIAMLHFLIIFLIGCILTPICYRMINNGRYPFNESFSFVESANTTIVFVMMFVIGGLAVLHYFISKQPYLLYVYLPVLLVVNHFSWKVIFPRR</sequence>
<comment type="caution">
    <text evidence="2">The sequence shown here is derived from an EMBL/GenBank/DDBJ whole genome shotgun (WGS) entry which is preliminary data.</text>
</comment>
<dbReference type="RefSeq" id="WP_344910624.1">
    <property type="nucleotide sequence ID" value="NZ_BAABDL010000046.1"/>
</dbReference>
<dbReference type="EMBL" id="BAABDL010000046">
    <property type="protein sequence ID" value="GAA4064072.1"/>
    <property type="molecule type" value="Genomic_DNA"/>
</dbReference>
<dbReference type="Proteomes" id="UP001501734">
    <property type="component" value="Unassembled WGS sequence"/>
</dbReference>
<feature type="transmembrane region" description="Helical" evidence="1">
    <location>
        <begin position="516"/>
        <end position="536"/>
    </location>
</feature>
<keyword evidence="1" id="KW-0812">Transmembrane</keyword>
<keyword evidence="1" id="KW-0472">Membrane</keyword>
<feature type="transmembrane region" description="Helical" evidence="1">
    <location>
        <begin position="377"/>
        <end position="394"/>
    </location>
</feature>
<reference evidence="3" key="1">
    <citation type="journal article" date="2019" name="Int. J. Syst. Evol. Microbiol.">
        <title>The Global Catalogue of Microorganisms (GCM) 10K type strain sequencing project: providing services to taxonomists for standard genome sequencing and annotation.</title>
        <authorList>
            <consortium name="The Broad Institute Genomics Platform"/>
            <consortium name="The Broad Institute Genome Sequencing Center for Infectious Disease"/>
            <person name="Wu L."/>
            <person name="Ma J."/>
        </authorList>
    </citation>
    <scope>NUCLEOTIDE SEQUENCE [LARGE SCALE GENOMIC DNA]</scope>
    <source>
        <strain evidence="3">JCM 17250</strain>
    </source>
</reference>
<evidence type="ECO:0000256" key="1">
    <source>
        <dbReference type="SAM" id="Phobius"/>
    </source>
</evidence>
<protein>
    <recommendedName>
        <fullName evidence="4">ABC transporter permease</fullName>
    </recommendedName>
</protein>
<name>A0ABP7VC37_9BACI</name>
<feature type="transmembrane region" description="Helical" evidence="1">
    <location>
        <begin position="56"/>
        <end position="79"/>
    </location>
</feature>
<feature type="transmembrane region" description="Helical" evidence="1">
    <location>
        <begin position="85"/>
        <end position="114"/>
    </location>
</feature>
<feature type="transmembrane region" description="Helical" evidence="1">
    <location>
        <begin position="203"/>
        <end position="222"/>
    </location>
</feature>
<feature type="transmembrane region" description="Helical" evidence="1">
    <location>
        <begin position="424"/>
        <end position="444"/>
    </location>
</feature>
<gene>
    <name evidence="2" type="ORF">GCM10022410_08330</name>
</gene>
<evidence type="ECO:0000313" key="2">
    <source>
        <dbReference type="EMBL" id="GAA4064072.1"/>
    </source>
</evidence>
<accession>A0ABP7VC37</accession>
<feature type="transmembrane region" description="Helical" evidence="1">
    <location>
        <begin position="162"/>
        <end position="191"/>
    </location>
</feature>